<dbReference type="EC" id="3.5.1.25" evidence="2"/>
<feature type="binding site" evidence="11">
    <location>
        <position position="202"/>
    </location>
    <ligand>
        <name>Zn(2+)</name>
        <dbReference type="ChEBI" id="CHEBI:29105"/>
    </ligand>
</feature>
<dbReference type="InterPro" id="IPR032466">
    <property type="entry name" value="Metal_Hydrolase"/>
</dbReference>
<evidence type="ECO:0000256" key="3">
    <source>
        <dbReference type="ARBA" id="ARBA00018029"/>
    </source>
</evidence>
<keyword evidence="4 11" id="KW-0479">Metal-binding</keyword>
<evidence type="ECO:0000256" key="7">
    <source>
        <dbReference type="ARBA" id="ARBA00047647"/>
    </source>
</evidence>
<evidence type="ECO:0000256" key="11">
    <source>
        <dbReference type="PIRSR" id="PIRSR038994-3"/>
    </source>
</evidence>
<comment type="pathway">
    <text evidence="8">Amino-sugar metabolism; N-acetylneuraminate degradation; D-fructose 6-phosphate from N-acetylneuraminate: step 4/5.</text>
</comment>
<dbReference type="NCBIfam" id="TIGR00221">
    <property type="entry name" value="nagA"/>
    <property type="match status" value="1"/>
</dbReference>
<evidence type="ECO:0000256" key="4">
    <source>
        <dbReference type="ARBA" id="ARBA00022723"/>
    </source>
</evidence>
<dbReference type="Gene3D" id="3.20.20.140">
    <property type="entry name" value="Metal-dependent hydrolases"/>
    <property type="match status" value="1"/>
</dbReference>
<evidence type="ECO:0000313" key="14">
    <source>
        <dbReference type="EMBL" id="SUV16749.1"/>
    </source>
</evidence>
<sequence length="397" mass="43345">MEQSIVLTNAKIYAENGIIDDGFIKMMGMNIEAIGWMHNYRTDEQAVIIDLQGHNVIPGLIDIHIHGTSGADVMDGEIASLETIVEALPQEGTTSFLATTMTQSDDHISQALKNAANFIKNHQQPGQAEVLGVHLEGPFVNPSMAGAQPVDFIVLPEISLFEKWQKLAEGTIKLVTLAPEQKGGLELIQHLKQHGVVISIGHSNATFAQVQKAMAAGATQVTHLFNQMKGLHHREPGVAGAALLLEELYAELIVDGIHVCPEMIQLAYQSKKSEKLILITDSMRAKCLQNGNYDLGGQLVFVKDGTAELQNGTLAGSVLKLDDAMKNMLHYCDDCTLEDVIIMTSRNPAKQLNISHRKGSIAVGKDADIVVLDDHYEVLMTFCRGVLSYQKELSMDD</sequence>
<reference evidence="14 16" key="2">
    <citation type="submission" date="2018-06" db="EMBL/GenBank/DDBJ databases">
        <authorList>
            <consortium name="Pathogen Informatics"/>
            <person name="Doyle S."/>
        </authorList>
    </citation>
    <scope>NUCLEOTIDE SEQUENCE [LARGE SCALE GENOMIC DNA]</scope>
    <source>
        <strain evidence="14 16">NCTC10338</strain>
    </source>
</reference>
<evidence type="ECO:0000256" key="5">
    <source>
        <dbReference type="ARBA" id="ARBA00022801"/>
    </source>
</evidence>
<dbReference type="SUPFAM" id="SSF51338">
    <property type="entry name" value="Composite domain of metallo-dependent hydrolases"/>
    <property type="match status" value="1"/>
</dbReference>
<gene>
    <name evidence="14" type="primary">nagA_1</name>
    <name evidence="13" type="ORF">LS41612_14315</name>
    <name evidence="14" type="ORF">NCTC10338_01833</name>
</gene>
<dbReference type="Proteomes" id="UP000255295">
    <property type="component" value="Unassembled WGS sequence"/>
</dbReference>
<dbReference type="GeneID" id="48277372"/>
<comment type="catalytic activity">
    <reaction evidence="7">
        <text>N-acetyl-D-glucosamine 6-phosphate + H2O = D-glucosamine 6-phosphate + acetate</text>
        <dbReference type="Rhea" id="RHEA:22936"/>
        <dbReference type="ChEBI" id="CHEBI:15377"/>
        <dbReference type="ChEBI" id="CHEBI:30089"/>
        <dbReference type="ChEBI" id="CHEBI:57513"/>
        <dbReference type="ChEBI" id="CHEBI:58725"/>
        <dbReference type="EC" id="3.5.1.25"/>
    </reaction>
</comment>
<evidence type="ECO:0000313" key="13">
    <source>
        <dbReference type="EMBL" id="AVK97352.1"/>
    </source>
</evidence>
<dbReference type="PANTHER" id="PTHR11113:SF14">
    <property type="entry name" value="N-ACETYLGLUCOSAMINE-6-PHOSPHATE DEACETYLASE"/>
    <property type="match status" value="1"/>
</dbReference>
<dbReference type="GO" id="GO:0008448">
    <property type="term" value="F:N-acetylglucosamine-6-phosphate deacetylase activity"/>
    <property type="evidence" value="ECO:0007669"/>
    <property type="project" value="UniProtKB-EC"/>
</dbReference>
<organism evidence="13 15">
    <name type="scientific">Lysinibacillus sphaericus</name>
    <name type="common">Bacillus sphaericus</name>
    <dbReference type="NCBI Taxonomy" id="1421"/>
    <lineage>
        <taxon>Bacteria</taxon>
        <taxon>Bacillati</taxon>
        <taxon>Bacillota</taxon>
        <taxon>Bacilli</taxon>
        <taxon>Bacillales</taxon>
        <taxon>Bacillaceae</taxon>
        <taxon>Lysinibacillus</taxon>
    </lineage>
</organism>
<feature type="active site" description="Proton donor/acceptor" evidence="10">
    <location>
        <position position="281"/>
    </location>
</feature>
<dbReference type="FunFam" id="3.20.20.140:FF:000004">
    <property type="entry name" value="N-acetylglucosamine-6-phosphate deacetylase"/>
    <property type="match status" value="1"/>
</dbReference>
<dbReference type="InterPro" id="IPR006680">
    <property type="entry name" value="Amidohydro-rel"/>
</dbReference>
<reference evidence="13 15" key="1">
    <citation type="submission" date="2017-03" db="EMBL/GenBank/DDBJ databases">
        <title>The whole genome sequencing and assembly of Lysinibacillus sphaericus DSM 28T strain.</title>
        <authorList>
            <person name="Lee Y.-J."/>
            <person name="Yi H."/>
            <person name="Bahn Y.-S."/>
            <person name="Kim J.F."/>
            <person name="Lee D.-W."/>
        </authorList>
    </citation>
    <scope>NUCLEOTIDE SEQUENCE [LARGE SCALE GENOMIC DNA]</scope>
    <source>
        <strain evidence="13 15">DSM 28</strain>
    </source>
</reference>
<comment type="similarity">
    <text evidence="1 9">Belongs to the metallo-dependent hydrolases superfamily. NagA family.</text>
</comment>
<evidence type="ECO:0000256" key="2">
    <source>
        <dbReference type="ARBA" id="ARBA00011899"/>
    </source>
</evidence>
<dbReference type="SUPFAM" id="SSF51556">
    <property type="entry name" value="Metallo-dependent hydrolases"/>
    <property type="match status" value="1"/>
</dbReference>
<evidence type="ECO:0000256" key="8">
    <source>
        <dbReference type="ARBA" id="ARBA00060590"/>
    </source>
</evidence>
<dbReference type="PIRSF" id="PIRSF038994">
    <property type="entry name" value="NagA"/>
    <property type="match status" value="1"/>
</dbReference>
<dbReference type="InterPro" id="IPR011059">
    <property type="entry name" value="Metal-dep_hydrolase_composite"/>
</dbReference>
<comment type="cofactor">
    <cofactor evidence="11">
        <name>a divalent metal cation</name>
        <dbReference type="ChEBI" id="CHEBI:60240"/>
    </cofactor>
    <text evidence="11">Binds 1 divalent metal cation per subunit.</text>
</comment>
<dbReference type="GO" id="GO:0006046">
    <property type="term" value="P:N-acetylglucosamine catabolic process"/>
    <property type="evidence" value="ECO:0007669"/>
    <property type="project" value="TreeGrafter"/>
</dbReference>
<feature type="domain" description="Amidohydrolase-related" evidence="12">
    <location>
        <begin position="56"/>
        <end position="385"/>
    </location>
</feature>
<dbReference type="GO" id="GO:0046872">
    <property type="term" value="F:metal ion binding"/>
    <property type="evidence" value="ECO:0007669"/>
    <property type="project" value="UniProtKB-KW"/>
</dbReference>
<dbReference type="PANTHER" id="PTHR11113">
    <property type="entry name" value="N-ACETYLGLUCOSAMINE-6-PHOSPHATE DEACETYLASE"/>
    <property type="match status" value="1"/>
</dbReference>
<dbReference type="AlphaFoldDB" id="A0A2S0K1V4"/>
<feature type="binding site" evidence="11">
    <location>
        <position position="136"/>
    </location>
    <ligand>
        <name>Zn(2+)</name>
        <dbReference type="ChEBI" id="CHEBI:29105"/>
    </ligand>
</feature>
<keyword evidence="5 9" id="KW-0378">Hydrolase</keyword>
<name>A0A2S0K1V4_LYSSH</name>
<evidence type="ECO:0000256" key="9">
    <source>
        <dbReference type="PIRNR" id="PIRNR038994"/>
    </source>
</evidence>
<dbReference type="Pfam" id="PF01979">
    <property type="entry name" value="Amidohydro_1"/>
    <property type="match status" value="1"/>
</dbReference>
<accession>A0A2S0K1V4</accession>
<dbReference type="EMBL" id="UFSZ01000001">
    <property type="protein sequence ID" value="SUV16749.1"/>
    <property type="molecule type" value="Genomic_DNA"/>
</dbReference>
<dbReference type="Proteomes" id="UP000238825">
    <property type="component" value="Chromosome"/>
</dbReference>
<feature type="binding site" evidence="11">
    <location>
        <position position="223"/>
    </location>
    <ligand>
        <name>Zn(2+)</name>
        <dbReference type="ChEBI" id="CHEBI:29105"/>
    </ligand>
</feature>
<evidence type="ECO:0000256" key="10">
    <source>
        <dbReference type="PIRSR" id="PIRSR038994-1"/>
    </source>
</evidence>
<protein>
    <recommendedName>
        <fullName evidence="3">N-acetylglucosamine-6-phosphate deacetylase</fullName>
        <ecNumber evidence="2">3.5.1.25</ecNumber>
    </recommendedName>
</protein>
<dbReference type="Gene3D" id="2.30.40.10">
    <property type="entry name" value="Urease, subunit C, domain 1"/>
    <property type="match status" value="1"/>
</dbReference>
<dbReference type="RefSeq" id="WP_024363470.1">
    <property type="nucleotide sequence ID" value="NZ_BJNS01000001.1"/>
</dbReference>
<dbReference type="CDD" id="cd00854">
    <property type="entry name" value="NagA"/>
    <property type="match status" value="1"/>
</dbReference>
<keyword evidence="6 9" id="KW-0119">Carbohydrate metabolism</keyword>
<evidence type="ECO:0000259" key="12">
    <source>
        <dbReference type="Pfam" id="PF01979"/>
    </source>
</evidence>
<evidence type="ECO:0000313" key="16">
    <source>
        <dbReference type="Proteomes" id="UP000255295"/>
    </source>
</evidence>
<evidence type="ECO:0000256" key="6">
    <source>
        <dbReference type="ARBA" id="ARBA00023277"/>
    </source>
</evidence>
<evidence type="ECO:0000313" key="15">
    <source>
        <dbReference type="Proteomes" id="UP000238825"/>
    </source>
</evidence>
<proteinExistence type="inferred from homology"/>
<evidence type="ECO:0000256" key="1">
    <source>
        <dbReference type="ARBA" id="ARBA00010716"/>
    </source>
</evidence>
<dbReference type="InterPro" id="IPR003764">
    <property type="entry name" value="GlcNAc_6-P_deAcase"/>
</dbReference>
<dbReference type="EMBL" id="CP019980">
    <property type="protein sequence ID" value="AVK97352.1"/>
    <property type="molecule type" value="Genomic_DNA"/>
</dbReference>